<feature type="region of interest" description="Disordered" evidence="1">
    <location>
        <begin position="66"/>
        <end position="99"/>
    </location>
</feature>
<evidence type="ECO:0000256" key="1">
    <source>
        <dbReference type="SAM" id="MobiDB-lite"/>
    </source>
</evidence>
<reference evidence="2" key="1">
    <citation type="submission" date="2018-02" db="EMBL/GenBank/DDBJ databases">
        <authorList>
            <person name="Cohen D.B."/>
            <person name="Kent A.D."/>
        </authorList>
    </citation>
    <scope>NUCLEOTIDE SEQUENCE</scope>
</reference>
<organism evidence="2">
    <name type="scientific">Fagus sylvatica</name>
    <name type="common">Beechnut</name>
    <dbReference type="NCBI Taxonomy" id="28930"/>
    <lineage>
        <taxon>Eukaryota</taxon>
        <taxon>Viridiplantae</taxon>
        <taxon>Streptophyta</taxon>
        <taxon>Embryophyta</taxon>
        <taxon>Tracheophyta</taxon>
        <taxon>Spermatophyta</taxon>
        <taxon>Magnoliopsida</taxon>
        <taxon>eudicotyledons</taxon>
        <taxon>Gunneridae</taxon>
        <taxon>Pentapetalae</taxon>
        <taxon>rosids</taxon>
        <taxon>fabids</taxon>
        <taxon>Fagales</taxon>
        <taxon>Fagaceae</taxon>
        <taxon>Fagus</taxon>
    </lineage>
</organism>
<protein>
    <submittedName>
        <fullName evidence="2">Uncharacterized protein</fullName>
    </submittedName>
</protein>
<feature type="region of interest" description="Disordered" evidence="1">
    <location>
        <begin position="1"/>
        <end position="36"/>
    </location>
</feature>
<feature type="compositionally biased region" description="Polar residues" evidence="1">
    <location>
        <begin position="87"/>
        <end position="99"/>
    </location>
</feature>
<dbReference type="EMBL" id="OIVN01001861">
    <property type="protein sequence ID" value="SPC98356.1"/>
    <property type="molecule type" value="Genomic_DNA"/>
</dbReference>
<proteinExistence type="predicted"/>
<sequence>MSDRGSRSGGHRRSNRLAKGKAVIYAPESSPDTDDEYDAMEDIRTCADASIARNLQAELDAEAAGLVSSAARPPSRPGVVIGRSARPSGTTRPSPQPSVTTGLFTHGFFPTGDNLVCKLKPLSKRVASATTCNSRIVKSSSGQARISIGKRPREVRNIPTASVHKIISCGPRVFLARNKLIHEPGHVGKKTHSCTVRNSRIVKTFPGLAGIFTGKMPSDGPKTLRRPLFAEPYLSAPSSVSHSSETLQERVVQAFRRYQVRRNPTLGARSNTRANTDKKQGKMSQRFCAFFSRTAAFARRVFPTCCKLTRGPRCVGKMTNPATTYNSQFAGSFPRLTGIFTGKARKNSFGTPTSGSHNSLIRTPICIKFIPLESRHRELSEDMLHDPF</sequence>
<accession>A0A2N9G6S7</accession>
<feature type="compositionally biased region" description="Basic residues" evidence="1">
    <location>
        <begin position="9"/>
        <end position="19"/>
    </location>
</feature>
<name>A0A2N9G6S7_FAGSY</name>
<evidence type="ECO:0000313" key="2">
    <source>
        <dbReference type="EMBL" id="SPC98356.1"/>
    </source>
</evidence>
<dbReference type="AlphaFoldDB" id="A0A2N9G6S7"/>
<gene>
    <name evidence="2" type="ORF">FSB_LOCUS26238</name>
</gene>